<dbReference type="NCBIfam" id="NF005559">
    <property type="entry name" value="PRK07231.1"/>
    <property type="match status" value="1"/>
</dbReference>
<reference evidence="3 4" key="1">
    <citation type="submission" date="2020-04" db="EMBL/GenBank/DDBJ databases">
        <authorList>
            <person name="Klaysubun C."/>
            <person name="Duangmal K."/>
            <person name="Lipun K."/>
        </authorList>
    </citation>
    <scope>NUCLEOTIDE SEQUENCE [LARGE SCALE GENOMIC DNA]</scope>
    <source>
        <strain evidence="3 4">K10HN5</strain>
    </source>
</reference>
<evidence type="ECO:0000256" key="1">
    <source>
        <dbReference type="ARBA" id="ARBA00006484"/>
    </source>
</evidence>
<protein>
    <submittedName>
        <fullName evidence="3">SDR family oxidoreductase</fullName>
    </submittedName>
</protein>
<dbReference type="PROSITE" id="PS00061">
    <property type="entry name" value="ADH_SHORT"/>
    <property type="match status" value="1"/>
</dbReference>
<organism evidence="3 4">
    <name type="scientific">Pseudonocardia acidicola</name>
    <dbReference type="NCBI Taxonomy" id="2724939"/>
    <lineage>
        <taxon>Bacteria</taxon>
        <taxon>Bacillati</taxon>
        <taxon>Actinomycetota</taxon>
        <taxon>Actinomycetes</taxon>
        <taxon>Pseudonocardiales</taxon>
        <taxon>Pseudonocardiaceae</taxon>
        <taxon>Pseudonocardia</taxon>
    </lineage>
</organism>
<dbReference type="Gene3D" id="3.40.50.720">
    <property type="entry name" value="NAD(P)-binding Rossmann-like Domain"/>
    <property type="match status" value="1"/>
</dbReference>
<accession>A0ABX1SKS8</accession>
<dbReference type="PANTHER" id="PTHR24321:SF8">
    <property type="entry name" value="ESTRADIOL 17-BETA-DEHYDROGENASE 8-RELATED"/>
    <property type="match status" value="1"/>
</dbReference>
<dbReference type="SUPFAM" id="SSF51735">
    <property type="entry name" value="NAD(P)-binding Rossmann-fold domains"/>
    <property type="match status" value="1"/>
</dbReference>
<dbReference type="PRINTS" id="PR00081">
    <property type="entry name" value="GDHRDH"/>
</dbReference>
<keyword evidence="2" id="KW-0560">Oxidoreductase</keyword>
<evidence type="ECO:0000256" key="2">
    <source>
        <dbReference type="ARBA" id="ARBA00023002"/>
    </source>
</evidence>
<comment type="caution">
    <text evidence="3">The sequence shown here is derived from an EMBL/GenBank/DDBJ whole genome shotgun (WGS) entry which is preliminary data.</text>
</comment>
<dbReference type="Proteomes" id="UP000820669">
    <property type="component" value="Unassembled WGS sequence"/>
</dbReference>
<evidence type="ECO:0000313" key="3">
    <source>
        <dbReference type="EMBL" id="NMI00997.1"/>
    </source>
</evidence>
<evidence type="ECO:0000313" key="4">
    <source>
        <dbReference type="Proteomes" id="UP000820669"/>
    </source>
</evidence>
<keyword evidence="4" id="KW-1185">Reference proteome</keyword>
<dbReference type="EMBL" id="JAAXLA010000070">
    <property type="protein sequence ID" value="NMI00997.1"/>
    <property type="molecule type" value="Genomic_DNA"/>
</dbReference>
<comment type="similarity">
    <text evidence="1">Belongs to the short-chain dehydrogenases/reductases (SDR) family.</text>
</comment>
<dbReference type="InterPro" id="IPR002347">
    <property type="entry name" value="SDR_fam"/>
</dbReference>
<gene>
    <name evidence="3" type="ORF">HF526_27385</name>
</gene>
<dbReference type="PANTHER" id="PTHR24321">
    <property type="entry name" value="DEHYDROGENASES, SHORT CHAIN"/>
    <property type="match status" value="1"/>
</dbReference>
<proteinExistence type="inferred from homology"/>
<dbReference type="InterPro" id="IPR020904">
    <property type="entry name" value="Sc_DH/Rdtase_CS"/>
</dbReference>
<dbReference type="PRINTS" id="PR00080">
    <property type="entry name" value="SDRFAMILY"/>
</dbReference>
<name>A0ABX1SKS8_9PSEU</name>
<dbReference type="Pfam" id="PF13561">
    <property type="entry name" value="adh_short_C2"/>
    <property type="match status" value="1"/>
</dbReference>
<sequence>MAEAAQDMRSAIVTGGGSGIGRAAALALAADGLAVTVADADLDAAKAVVADIEQRGHTARAALVDVTSREALAEAVASTVSAFGPLVAGVNSAGIQGDLAPVTECTQENWQRTLAVNLTGTFLAMQAEIEAMLHSGGGAIVNLASNFGLVGKPRIPAYCASKHGVVGLTKAAALDYASHGIRVNAVCPGPVDTPLLTRIAEEAGPRGTAMRAEVEASVPLGRIGRPDEVGRAIAFLCSDAASFVTGTAMPVDGGFVVG</sequence>
<dbReference type="InterPro" id="IPR036291">
    <property type="entry name" value="NAD(P)-bd_dom_sf"/>
</dbReference>